<protein>
    <recommendedName>
        <fullName evidence="3">GNAT family N-acetyltransferase</fullName>
    </recommendedName>
</protein>
<gene>
    <name evidence="1" type="ORF">L1274_000211</name>
</gene>
<evidence type="ECO:0008006" key="3">
    <source>
        <dbReference type="Google" id="ProtNLM"/>
    </source>
</evidence>
<organism evidence="1 2">
    <name type="scientific">Duganella violaceipulchra</name>
    <dbReference type="NCBI Taxonomy" id="2849652"/>
    <lineage>
        <taxon>Bacteria</taxon>
        <taxon>Pseudomonadati</taxon>
        <taxon>Pseudomonadota</taxon>
        <taxon>Betaproteobacteria</taxon>
        <taxon>Burkholderiales</taxon>
        <taxon>Oxalobacteraceae</taxon>
        <taxon>Telluria group</taxon>
        <taxon>Duganella</taxon>
    </lineage>
</organism>
<reference evidence="1" key="1">
    <citation type="submission" date="2022-03" db="EMBL/GenBank/DDBJ databases">
        <title>Genome Encyclopedia of Bacteria and Archaea VI: Functional Genomics of Type Strains.</title>
        <authorList>
            <person name="Whitman W."/>
        </authorList>
    </citation>
    <scope>NUCLEOTIDE SEQUENCE</scope>
    <source>
        <strain evidence="1">HSC-15S17</strain>
    </source>
</reference>
<proteinExistence type="predicted"/>
<name>A0ABT1GCU1_9BURK</name>
<accession>A0ABT1GCU1</accession>
<keyword evidence="2" id="KW-1185">Reference proteome</keyword>
<evidence type="ECO:0000313" key="2">
    <source>
        <dbReference type="Proteomes" id="UP001162889"/>
    </source>
</evidence>
<evidence type="ECO:0000313" key="1">
    <source>
        <dbReference type="EMBL" id="MCP2006523.1"/>
    </source>
</evidence>
<dbReference type="EMBL" id="JALJZU010000001">
    <property type="protein sequence ID" value="MCP2006523.1"/>
    <property type="molecule type" value="Genomic_DNA"/>
</dbReference>
<sequence length="31" mass="3523">MKTTAGKLVDVKRVDDRDGEHLLALSRKVRD</sequence>
<comment type="caution">
    <text evidence="1">The sequence shown here is derived from an EMBL/GenBank/DDBJ whole genome shotgun (WGS) entry which is preliminary data.</text>
</comment>
<dbReference type="Proteomes" id="UP001162889">
    <property type="component" value="Unassembled WGS sequence"/>
</dbReference>